<dbReference type="RefSeq" id="WP_013721147.1">
    <property type="nucleotide sequence ID" value="NC_015422.1"/>
</dbReference>
<keyword evidence="4" id="KW-0804">Transcription</keyword>
<dbReference type="HOGENOM" id="CLU_039613_6_0_4"/>
<evidence type="ECO:0000313" key="6">
    <source>
        <dbReference type="EMBL" id="AEB82512.1"/>
    </source>
</evidence>
<dbReference type="Gene3D" id="3.40.190.290">
    <property type="match status" value="1"/>
</dbReference>
<evidence type="ECO:0000313" key="7">
    <source>
        <dbReference type="Proteomes" id="UP000007938"/>
    </source>
</evidence>
<keyword evidence="2" id="KW-0805">Transcription regulation</keyword>
<reference evidence="6 7" key="2">
    <citation type="submission" date="2011-04" db="EMBL/GenBank/DDBJ databases">
        <title>Complete sequence of chromosome of Alicycliphilus denitrificans K601.</title>
        <authorList>
            <consortium name="US DOE Joint Genome Institute"/>
            <person name="Lucas S."/>
            <person name="Han J."/>
            <person name="Lapidus A."/>
            <person name="Cheng J.-F."/>
            <person name="Goodwin L."/>
            <person name="Pitluck S."/>
            <person name="Peters L."/>
            <person name="Zeytun A."/>
            <person name="Detter J.C."/>
            <person name="Han C."/>
            <person name="Tapia R."/>
            <person name="Land M."/>
            <person name="Hauser L."/>
            <person name="Kyrpides N."/>
            <person name="Ivanova N."/>
            <person name="Mikhailova N."/>
            <person name="Pagani I."/>
            <person name="Oosterkamp M."/>
            <person name="Pieper D."/>
            <person name="van Berkel W."/>
            <person name="Langenhoff A."/>
            <person name="Smidt H."/>
            <person name="Stams A."/>
            <person name="Woyke T."/>
        </authorList>
    </citation>
    <scope>NUCLEOTIDE SEQUENCE [LARGE SCALE GENOMIC DNA]</scope>
    <source>
        <strain evidence="7">DSM 14773 / CIP 107495 / K601</strain>
    </source>
</reference>
<evidence type="ECO:0000256" key="4">
    <source>
        <dbReference type="ARBA" id="ARBA00023163"/>
    </source>
</evidence>
<sequence>MDLISLEVLVAAIEEKSLSAAAERMHMVTSAASKRIAELERREATVLLRRHGRGVVPTPAGAMLYQRAKSILRQIAQARGALREYAASGVPHVPHVRLAANASAIQQFLPSEIGAFSRREPAVRVDLTEAFSYDVPRLVADGDADVGIYHAAYPAPGVLSRPYRRDRVALVVPAGHPLEARGQLPLEDALEYDFLGYFPRHSLSEFLALAGNTLTRPIRVRAQVSNPGARCAMVREGLGLAIVPLGIARNYARLLGLSILTLTDEWATRQLWVCARQPAQLPPEAALLWHFFLEHSGEADSASS</sequence>
<dbReference type="Gene3D" id="1.10.10.10">
    <property type="entry name" value="Winged helix-like DNA-binding domain superfamily/Winged helix DNA-binding domain"/>
    <property type="match status" value="1"/>
</dbReference>
<dbReference type="SUPFAM" id="SSF53850">
    <property type="entry name" value="Periplasmic binding protein-like II"/>
    <property type="match status" value="1"/>
</dbReference>
<accession>F4GCQ9</accession>
<comment type="similarity">
    <text evidence="1">Belongs to the LysR transcriptional regulatory family.</text>
</comment>
<keyword evidence="3" id="KW-0238">DNA-binding</keyword>
<dbReference type="PROSITE" id="PS50931">
    <property type="entry name" value="HTH_LYSR"/>
    <property type="match status" value="1"/>
</dbReference>
<dbReference type="AlphaFoldDB" id="F4GCQ9"/>
<dbReference type="InterPro" id="IPR036390">
    <property type="entry name" value="WH_DNA-bd_sf"/>
</dbReference>
<evidence type="ECO:0000259" key="5">
    <source>
        <dbReference type="PROSITE" id="PS50931"/>
    </source>
</evidence>
<dbReference type="OrthoDB" id="9785974at2"/>
<dbReference type="eggNOG" id="COG0583">
    <property type="taxonomic scope" value="Bacteria"/>
</dbReference>
<dbReference type="FunFam" id="1.10.10.10:FF:000001">
    <property type="entry name" value="LysR family transcriptional regulator"/>
    <property type="match status" value="1"/>
</dbReference>
<dbReference type="InterPro" id="IPR050950">
    <property type="entry name" value="HTH-type_LysR_regulators"/>
</dbReference>
<dbReference type="STRING" id="596154.Alide2_0072"/>
<dbReference type="GO" id="GO:0003677">
    <property type="term" value="F:DNA binding"/>
    <property type="evidence" value="ECO:0007669"/>
    <property type="project" value="UniProtKB-KW"/>
</dbReference>
<dbReference type="InterPro" id="IPR005119">
    <property type="entry name" value="LysR_subst-bd"/>
</dbReference>
<evidence type="ECO:0000256" key="2">
    <source>
        <dbReference type="ARBA" id="ARBA00023015"/>
    </source>
</evidence>
<feature type="domain" description="HTH lysR-type" evidence="5">
    <location>
        <begin position="1"/>
        <end position="58"/>
    </location>
</feature>
<proteinExistence type="inferred from homology"/>
<protein>
    <submittedName>
        <fullName evidence="6">Transcriptional regulator, LysR family</fullName>
    </submittedName>
</protein>
<dbReference type="PANTHER" id="PTHR30419:SF2">
    <property type="entry name" value="LYSR FAMILY TRANSCRIPTIONAL REGULATOR"/>
    <property type="match status" value="1"/>
</dbReference>
<name>F4GCQ9_ALIDK</name>
<evidence type="ECO:0000256" key="3">
    <source>
        <dbReference type="ARBA" id="ARBA00023125"/>
    </source>
</evidence>
<dbReference type="Pfam" id="PF03466">
    <property type="entry name" value="LysR_substrate"/>
    <property type="match status" value="1"/>
</dbReference>
<dbReference type="InterPro" id="IPR036388">
    <property type="entry name" value="WH-like_DNA-bd_sf"/>
</dbReference>
<organism evidence="6 7">
    <name type="scientific">Alicycliphilus denitrificans (strain DSM 14773 / CIP 107495 / K601)</name>
    <dbReference type="NCBI Taxonomy" id="596154"/>
    <lineage>
        <taxon>Bacteria</taxon>
        <taxon>Pseudomonadati</taxon>
        <taxon>Pseudomonadota</taxon>
        <taxon>Betaproteobacteria</taxon>
        <taxon>Burkholderiales</taxon>
        <taxon>Comamonadaceae</taxon>
        <taxon>Alicycliphilus</taxon>
    </lineage>
</organism>
<dbReference type="GO" id="GO:0003700">
    <property type="term" value="F:DNA-binding transcription factor activity"/>
    <property type="evidence" value="ECO:0007669"/>
    <property type="project" value="InterPro"/>
</dbReference>
<evidence type="ECO:0000256" key="1">
    <source>
        <dbReference type="ARBA" id="ARBA00009437"/>
    </source>
</evidence>
<keyword evidence="7" id="KW-1185">Reference proteome</keyword>
<dbReference type="InterPro" id="IPR000847">
    <property type="entry name" value="LysR_HTH_N"/>
</dbReference>
<dbReference type="SUPFAM" id="SSF46785">
    <property type="entry name" value="Winged helix' DNA-binding domain"/>
    <property type="match status" value="1"/>
</dbReference>
<dbReference type="Proteomes" id="UP000007938">
    <property type="component" value="Chromosome"/>
</dbReference>
<dbReference type="PANTHER" id="PTHR30419">
    <property type="entry name" value="HTH-TYPE TRANSCRIPTIONAL REGULATOR YBHD"/>
    <property type="match status" value="1"/>
</dbReference>
<gene>
    <name evidence="6" type="ordered locus">Alide2_0072</name>
</gene>
<dbReference type="GO" id="GO:0005829">
    <property type="term" value="C:cytosol"/>
    <property type="evidence" value="ECO:0007669"/>
    <property type="project" value="TreeGrafter"/>
</dbReference>
<dbReference type="KEGG" id="adk:Alide2_0072"/>
<dbReference type="Pfam" id="PF00126">
    <property type="entry name" value="HTH_1"/>
    <property type="match status" value="1"/>
</dbReference>
<dbReference type="EMBL" id="CP002657">
    <property type="protein sequence ID" value="AEB82512.1"/>
    <property type="molecule type" value="Genomic_DNA"/>
</dbReference>
<reference evidence="6 7" key="1">
    <citation type="journal article" date="2011" name="J. Bacteriol.">
        <title>Genome Sequences of Alicycliphilus denitrificans Strains BC and K601T.</title>
        <authorList>
            <person name="Oosterkamp M.J."/>
            <person name="Veuskens T."/>
            <person name="Plugge C.M."/>
            <person name="Langenhoff A.A."/>
            <person name="Gerritse J."/>
            <person name="van Berkel W.J."/>
            <person name="Pieper D.H."/>
            <person name="Junca H."/>
            <person name="Goodwin L.A."/>
            <person name="Daligault H.E."/>
            <person name="Bruce D.C."/>
            <person name="Detter J.C."/>
            <person name="Tapia R."/>
            <person name="Han C.S."/>
            <person name="Land M.L."/>
            <person name="Hauser L.J."/>
            <person name="Smidt H."/>
            <person name="Stams A.J."/>
        </authorList>
    </citation>
    <scope>NUCLEOTIDE SEQUENCE [LARGE SCALE GENOMIC DNA]</scope>
    <source>
        <strain evidence="7">DSM 14773 / CIP 107495 / K601</strain>
    </source>
</reference>